<dbReference type="EMBL" id="JACIFF010000012">
    <property type="protein sequence ID" value="MBB4081054.1"/>
    <property type="molecule type" value="Genomic_DNA"/>
</dbReference>
<dbReference type="InterPro" id="IPR024775">
    <property type="entry name" value="DinB-like"/>
</dbReference>
<proteinExistence type="predicted"/>
<sequence>MDSAIAHAFTLHQQTRRNIHALMESMEPEQLNRIPGGLNNNLVWNAGHVIATHELLIYALGGHHTPSGKEFINRYRKGSRPAQPVTAEEIAYIKTELTEGGRRLQEAFGSLDWAGFTSYTTSFGISITSVGEAITFNNMHEAMHLGTMLTLRRLV</sequence>
<evidence type="ECO:0000259" key="1">
    <source>
        <dbReference type="Pfam" id="PF12867"/>
    </source>
</evidence>
<dbReference type="RefSeq" id="WP_183497282.1">
    <property type="nucleotide sequence ID" value="NZ_JACIFF010000012.1"/>
</dbReference>
<comment type="caution">
    <text evidence="2">The sequence shown here is derived from an EMBL/GenBank/DDBJ whole genome shotgun (WGS) entry which is preliminary data.</text>
</comment>
<name>A0A840E5X7_9BACT</name>
<reference evidence="2 3" key="1">
    <citation type="submission" date="2020-08" db="EMBL/GenBank/DDBJ databases">
        <title>Genomic Encyclopedia of Type Strains, Phase IV (KMG-IV): sequencing the most valuable type-strain genomes for metagenomic binning, comparative biology and taxonomic classification.</title>
        <authorList>
            <person name="Goeker M."/>
        </authorList>
    </citation>
    <scope>NUCLEOTIDE SEQUENCE [LARGE SCALE GENOMIC DNA]</scope>
    <source>
        <strain evidence="2 3">DSM 105137</strain>
    </source>
</reference>
<dbReference type="InterPro" id="IPR034660">
    <property type="entry name" value="DinB/YfiT-like"/>
</dbReference>
<dbReference type="Pfam" id="PF12867">
    <property type="entry name" value="DinB_2"/>
    <property type="match status" value="1"/>
</dbReference>
<feature type="domain" description="DinB-like" evidence="1">
    <location>
        <begin position="13"/>
        <end position="148"/>
    </location>
</feature>
<evidence type="ECO:0000313" key="2">
    <source>
        <dbReference type="EMBL" id="MBB4081054.1"/>
    </source>
</evidence>
<dbReference type="SUPFAM" id="SSF109854">
    <property type="entry name" value="DinB/YfiT-like putative metalloenzymes"/>
    <property type="match status" value="1"/>
</dbReference>
<organism evidence="2 3">
    <name type="scientific">Neolewinella aquimaris</name>
    <dbReference type="NCBI Taxonomy" id="1835722"/>
    <lineage>
        <taxon>Bacteria</taxon>
        <taxon>Pseudomonadati</taxon>
        <taxon>Bacteroidota</taxon>
        <taxon>Saprospiria</taxon>
        <taxon>Saprospirales</taxon>
        <taxon>Lewinellaceae</taxon>
        <taxon>Neolewinella</taxon>
    </lineage>
</organism>
<accession>A0A840E5X7</accession>
<dbReference type="AlphaFoldDB" id="A0A840E5X7"/>
<dbReference type="Gene3D" id="1.20.120.450">
    <property type="entry name" value="dinb family like domain"/>
    <property type="match status" value="1"/>
</dbReference>
<protein>
    <recommendedName>
        <fullName evidence="1">DinB-like domain-containing protein</fullName>
    </recommendedName>
</protein>
<evidence type="ECO:0000313" key="3">
    <source>
        <dbReference type="Proteomes" id="UP000576209"/>
    </source>
</evidence>
<gene>
    <name evidence="2" type="ORF">GGR28_003701</name>
</gene>
<keyword evidence="3" id="KW-1185">Reference proteome</keyword>
<dbReference type="Proteomes" id="UP000576209">
    <property type="component" value="Unassembled WGS sequence"/>
</dbReference>